<reference evidence="20" key="2">
    <citation type="submission" date="2022-10" db="EMBL/GenBank/DDBJ databases">
        <authorList>
            <consortium name="ENA_rothamsted_submissions"/>
            <consortium name="culmorum"/>
            <person name="King R."/>
        </authorList>
    </citation>
    <scope>NUCLEOTIDE SEQUENCE</scope>
</reference>
<evidence type="ECO:0000256" key="13">
    <source>
        <dbReference type="RuleBase" id="RU000442"/>
    </source>
</evidence>
<dbReference type="FunFam" id="1.10.287.690:FF:000002">
    <property type="entry name" value="DNA polymerase zeta"/>
    <property type="match status" value="1"/>
</dbReference>
<dbReference type="InterPro" id="IPR056435">
    <property type="entry name" value="DPOD/Z_N"/>
</dbReference>
<dbReference type="InterPro" id="IPR043502">
    <property type="entry name" value="DNA/RNA_pol_sf"/>
</dbReference>
<dbReference type="FunFam" id="1.10.132.60:FF:000005">
    <property type="entry name" value="Putative DNA polymerase zeta catalytic subunit"/>
    <property type="match status" value="1"/>
</dbReference>
<keyword evidence="13" id="KW-0539">Nucleus</keyword>
<dbReference type="GO" id="GO:0016035">
    <property type="term" value="C:zeta DNA polymerase complex"/>
    <property type="evidence" value="ECO:0007669"/>
    <property type="project" value="InterPro"/>
</dbReference>
<dbReference type="InterPro" id="IPR023211">
    <property type="entry name" value="DNA_pol_palm_dom_sf"/>
</dbReference>
<dbReference type="Pfam" id="PF14260">
    <property type="entry name" value="zf-C4pol"/>
    <property type="match status" value="1"/>
</dbReference>
<dbReference type="InterPro" id="IPR006133">
    <property type="entry name" value="DNA-dir_DNA_pol_B_exonuc"/>
</dbReference>
<evidence type="ECO:0000256" key="7">
    <source>
        <dbReference type="ARBA" id="ARBA00022833"/>
    </source>
</evidence>
<dbReference type="InterPro" id="IPR012337">
    <property type="entry name" value="RNaseH-like_sf"/>
</dbReference>
<comment type="subcellular location">
    <subcellularLocation>
        <location evidence="13">Nucleus</location>
    </subcellularLocation>
</comment>
<reference evidence="20" key="1">
    <citation type="submission" date="2022-01" db="EMBL/GenBank/DDBJ databases">
        <authorList>
            <person name="King R."/>
        </authorList>
    </citation>
    <scope>NUCLEOTIDE SEQUENCE</scope>
</reference>
<comment type="similarity">
    <text evidence="2 13">Belongs to the DNA polymerase type-B family.</text>
</comment>
<feature type="domain" description="DNA polymerase delta/zeta catalytic subunit N-terminal" evidence="18">
    <location>
        <begin position="59"/>
        <end position="138"/>
    </location>
</feature>
<feature type="domain" description="DNA polymerase zeta catalytic subunit N-terminal" evidence="19">
    <location>
        <begin position="5"/>
        <end position="58"/>
    </location>
</feature>
<dbReference type="OrthoDB" id="2414538at2759"/>
<dbReference type="Gene3D" id="3.90.1600.10">
    <property type="entry name" value="Palm domain of DNA polymerase"/>
    <property type="match status" value="1"/>
</dbReference>
<dbReference type="Gene3D" id="1.10.132.60">
    <property type="entry name" value="DNA polymerase family B, C-terminal domain"/>
    <property type="match status" value="1"/>
</dbReference>
<dbReference type="InterPro" id="IPR006172">
    <property type="entry name" value="DNA-dir_DNA_pol_B"/>
</dbReference>
<dbReference type="EMBL" id="OU895878">
    <property type="protein sequence ID" value="CAG9803325.1"/>
    <property type="molecule type" value="Genomic_DNA"/>
</dbReference>
<dbReference type="GO" id="GO:0000166">
    <property type="term" value="F:nucleotide binding"/>
    <property type="evidence" value="ECO:0007669"/>
    <property type="project" value="InterPro"/>
</dbReference>
<evidence type="ECO:0000259" key="17">
    <source>
        <dbReference type="Pfam" id="PF14260"/>
    </source>
</evidence>
<evidence type="ECO:0000256" key="12">
    <source>
        <dbReference type="ARBA" id="ARBA00049244"/>
    </source>
</evidence>
<dbReference type="CDD" id="cd05534">
    <property type="entry name" value="POLBc_zeta"/>
    <property type="match status" value="1"/>
</dbReference>
<sequence>MNNILSVKIVTADYYNFYPVQNLDVTYSKFREKDVKNVPIIRVFGITKKKKKICCNIHNVFPYIFCPCPETDPVKIDLMMKEMANQIDQKLNASFGQTNSTTHHVYQISLCKGIPYYGFHSNEHQFFRIELYNPNLIKRTSGLLQSGSILGKMFQPHESHVPYILRFFIDFNLCGMGYIHVPMNKVHTRSIASDTRHKKKAVSSLEVDFSGAFILNRTELLENNEASQKAANMGIESIWEDERRRRMQNSQELPELKTQKDEPRICDPTSSELFFLRALKDRYSLNNDKKPEELSSTLLDESKNTFKKKFDLRNYLEATTYGAEFSQSSGSSNQQDEMDVTLSMDISQTVEELESYFLNTQSSAASTSQLNDILNTAENEDDFDSLLAPFSQTQHSGKTTQSDINEQLDESQVRHLFEEFDAEDESEFNMTLADLEIAMLDDENDEVFPQLDGVDDEIDSKMNPGPSKQFIKSEPLSFSENSNDLQDNLNALMCHFNQTANVKEEIDDIMSIESDSDDEQMKSFYDQTLLTNDFDDADLESLENQSNESTDFPIKTEPVDENKSCVITLAYDPPDPSIVLDKLQEYDIPSTVNPHAYYSNPGDVSDKKEVGYNILEIHSNKINDCEDFKSTIFGNNQLKHFQAQKLSYHLGFMPKNIAHTTDLIDDNSDIIIHPIKEPPTYNDAKKWLQTGIEETESQRVCILEDSPVKVKRIKTFNVLETDGEMQEEDLDKTLIPQSPDVKNDPRVIPSSLEKESQTLTEFIEDGIYLSYSARKKRRRRAKKTFSERFQEIMKAKVGSTSGMDQIQTISESSQSSPDNEKMSDSSEDILKDSQSNSSSNKLSDDTFICSIIPDANIPLNDSYEASTMSETFGFKMKLESLQSTDEHNDLTILSMELHAQTKGDFNPNPETDEIVAIFYCVEGFYVNEQATSSSGIIIICEPNDNLGYFKEQIEIIRVKNELELLEEFFKKIRIFDPDIFAGYEIELLSWGYLFERGFVLNMNLCNALSRMPLDKEPKTRTMHEEEEHGDQGDYNTEQKIPGRIMLDVWRLMRHEIALTSYSFENIAYHILHRRYPKHTFPFLTSMWSQSLKKWIVLEYYMMRAKILLEILNQLDLIGRTCELAKLFGIQFFEVLSRGSQFRVESMMLRIAKRRNLVAVSPSVQQRLHMRAPEYIALILEPESRFYTDPVIVLDFQSLYPSIIIGYNYCFSTCLGRVEHLLKGSYQPFEFGAYQLRVSPSRLQFLLENDLVTVSPCGVAYVKSSIREGVLPRMLKEILDCRFMVKQSMKFYKNNTALQRVLHSRQLGLKLIANVTYGYTAANFSGRMPAIEVGDSVVSKGRETLERAIQLVEANKKWGCKVCYGDTDSMFVLVPGRTREEAFKIGEEIADAVTKDNPVPLKLKLEKVYQPCILQTKKRYVGSMYESADQKEPIFEAKGIETIRRDGCPAASKILEKTLKILFNTHDVSKVKEYVCRQFTKILEGKMSIQDLIIAKEFRGIQGYKQKAVVPALTLTRKWKTSDPRNEPRKGERVPFVLTNGPPNSTLIKLVKPPLEVLNDESLKINSLYYITKSVIPPLNRCLLLIGANAHDWFAELPKKHKSLPVTNSHLLKKQTISQFFNTTSCVICDNNCENNICENCKAYPQISGIILNDKMSCVEKKFMAARLLCQTCCGRGFNFKCVSVDCPNLYSLTQSNREFQELEHYRSVLSELM</sequence>
<keyword evidence="7 13" id="KW-0862">Zinc</keyword>
<dbReference type="EC" id="2.7.7.7" evidence="13"/>
<evidence type="ECO:0000256" key="3">
    <source>
        <dbReference type="ARBA" id="ARBA00022679"/>
    </source>
</evidence>
<dbReference type="GO" id="GO:0005634">
    <property type="term" value="C:nucleus"/>
    <property type="evidence" value="ECO:0007669"/>
    <property type="project" value="UniProtKB-SubCell"/>
</dbReference>
<dbReference type="GO" id="GO:0000724">
    <property type="term" value="P:double-strand break repair via homologous recombination"/>
    <property type="evidence" value="ECO:0007669"/>
    <property type="project" value="TreeGrafter"/>
</dbReference>
<keyword evidence="10 13" id="KW-0411">Iron-sulfur</keyword>
<dbReference type="Gene3D" id="1.10.287.690">
    <property type="entry name" value="Helix hairpin bin"/>
    <property type="match status" value="1"/>
</dbReference>
<dbReference type="PANTHER" id="PTHR45812">
    <property type="entry name" value="DNA POLYMERASE ZETA CATALYTIC SUBUNIT"/>
    <property type="match status" value="1"/>
</dbReference>
<dbReference type="InterPro" id="IPR056447">
    <property type="entry name" value="REV3_N"/>
</dbReference>
<dbReference type="SUPFAM" id="SSF53098">
    <property type="entry name" value="Ribonuclease H-like"/>
    <property type="match status" value="1"/>
</dbReference>
<comment type="cofactor">
    <cofactor evidence="1 13">
        <name>[4Fe-4S] cluster</name>
        <dbReference type="ChEBI" id="CHEBI:49883"/>
    </cofactor>
</comment>
<dbReference type="GO" id="GO:0051539">
    <property type="term" value="F:4 iron, 4 sulfur cluster binding"/>
    <property type="evidence" value="ECO:0007669"/>
    <property type="project" value="UniProtKB-KW"/>
</dbReference>
<feature type="compositionally biased region" description="Basic and acidic residues" evidence="14">
    <location>
        <begin position="818"/>
        <end position="831"/>
    </location>
</feature>
<keyword evidence="21" id="KW-1185">Reference proteome</keyword>
<keyword evidence="13" id="KW-0238">DNA-binding</keyword>
<feature type="domain" description="DNA-directed DNA polymerase family B exonuclease" evidence="16">
    <location>
        <begin position="878"/>
        <end position="1065"/>
    </location>
</feature>
<keyword evidence="4 13" id="KW-0548">Nucleotidyltransferase</keyword>
<evidence type="ECO:0000259" key="19">
    <source>
        <dbReference type="Pfam" id="PF24065"/>
    </source>
</evidence>
<dbReference type="InterPro" id="IPR017964">
    <property type="entry name" value="DNA-dir_DNA_pol_B_CS"/>
</dbReference>
<evidence type="ECO:0000313" key="21">
    <source>
        <dbReference type="Proteomes" id="UP001153620"/>
    </source>
</evidence>
<dbReference type="GO" id="GO:0042276">
    <property type="term" value="P:error-prone translesion synthesis"/>
    <property type="evidence" value="ECO:0007669"/>
    <property type="project" value="TreeGrafter"/>
</dbReference>
<dbReference type="PROSITE" id="PS00116">
    <property type="entry name" value="DNA_POLYMERASE_B"/>
    <property type="match status" value="1"/>
</dbReference>
<dbReference type="Pfam" id="PF24065">
    <property type="entry name" value="REV3_N"/>
    <property type="match status" value="1"/>
</dbReference>
<evidence type="ECO:0000256" key="11">
    <source>
        <dbReference type="ARBA" id="ARBA00023204"/>
    </source>
</evidence>
<feature type="domain" description="C4-type zinc-finger of DNA polymerase delta" evidence="17">
    <location>
        <begin position="1625"/>
        <end position="1691"/>
    </location>
</feature>
<comment type="catalytic activity">
    <reaction evidence="12 13">
        <text>DNA(n) + a 2'-deoxyribonucleoside 5'-triphosphate = DNA(n+1) + diphosphate</text>
        <dbReference type="Rhea" id="RHEA:22508"/>
        <dbReference type="Rhea" id="RHEA-COMP:17339"/>
        <dbReference type="Rhea" id="RHEA-COMP:17340"/>
        <dbReference type="ChEBI" id="CHEBI:33019"/>
        <dbReference type="ChEBI" id="CHEBI:61560"/>
        <dbReference type="ChEBI" id="CHEBI:173112"/>
        <dbReference type="EC" id="2.7.7.7"/>
    </reaction>
</comment>
<evidence type="ECO:0000256" key="5">
    <source>
        <dbReference type="ARBA" id="ARBA00022723"/>
    </source>
</evidence>
<dbReference type="GO" id="GO:0003677">
    <property type="term" value="F:DNA binding"/>
    <property type="evidence" value="ECO:0007669"/>
    <property type="project" value="UniProtKB-KW"/>
</dbReference>
<dbReference type="PANTHER" id="PTHR45812:SF1">
    <property type="entry name" value="DNA POLYMERASE ZETA CATALYTIC SUBUNIT"/>
    <property type="match status" value="1"/>
</dbReference>
<dbReference type="Pfam" id="PF24055">
    <property type="entry name" value="POL3_N"/>
    <property type="match status" value="1"/>
</dbReference>
<keyword evidence="11" id="KW-0234">DNA repair</keyword>
<dbReference type="InterPro" id="IPR030559">
    <property type="entry name" value="PolZ_Rev3"/>
</dbReference>
<proteinExistence type="inferred from homology"/>
<feature type="compositionally biased region" description="Low complexity" evidence="14">
    <location>
        <begin position="832"/>
        <end position="841"/>
    </location>
</feature>
<evidence type="ECO:0000256" key="1">
    <source>
        <dbReference type="ARBA" id="ARBA00001966"/>
    </source>
</evidence>
<evidence type="ECO:0000256" key="4">
    <source>
        <dbReference type="ARBA" id="ARBA00022695"/>
    </source>
</evidence>
<dbReference type="InterPro" id="IPR036397">
    <property type="entry name" value="RNaseH_sf"/>
</dbReference>
<keyword evidence="5 13" id="KW-0479">Metal-binding</keyword>
<dbReference type="Pfam" id="PF03104">
    <property type="entry name" value="DNA_pol_B_exo1"/>
    <property type="match status" value="1"/>
</dbReference>
<dbReference type="GO" id="GO:0008270">
    <property type="term" value="F:zinc ion binding"/>
    <property type="evidence" value="ECO:0007669"/>
    <property type="project" value="UniProtKB-KW"/>
</dbReference>
<dbReference type="Pfam" id="PF00136">
    <property type="entry name" value="DNA_pol_B"/>
    <property type="match status" value="1"/>
</dbReference>
<keyword evidence="6" id="KW-0227">DNA damage</keyword>
<feature type="region of interest" description="Disordered" evidence="14">
    <location>
        <begin position="809"/>
        <end position="842"/>
    </location>
</feature>
<keyword evidence="13" id="KW-0004">4Fe-4S</keyword>
<gene>
    <name evidence="20" type="ORF">CHIRRI_LOCUS6226</name>
</gene>
<dbReference type="Proteomes" id="UP001153620">
    <property type="component" value="Chromosome 2"/>
</dbReference>
<dbReference type="InterPro" id="IPR042087">
    <property type="entry name" value="DNA_pol_B_thumb"/>
</dbReference>
<evidence type="ECO:0000259" key="18">
    <source>
        <dbReference type="Pfam" id="PF24055"/>
    </source>
</evidence>
<keyword evidence="8 13" id="KW-0239">DNA-directed DNA polymerase</keyword>
<evidence type="ECO:0000256" key="2">
    <source>
        <dbReference type="ARBA" id="ARBA00005755"/>
    </source>
</evidence>
<keyword evidence="13" id="KW-0863">Zinc-finger</keyword>
<dbReference type="FunFam" id="3.30.420.10:FF:000024">
    <property type="entry name" value="DNA polymerase zeta catalytic subunit"/>
    <property type="match status" value="1"/>
</dbReference>
<dbReference type="Gene3D" id="3.30.420.10">
    <property type="entry name" value="Ribonuclease H-like superfamily/Ribonuclease H"/>
    <property type="match status" value="1"/>
</dbReference>
<evidence type="ECO:0000259" key="16">
    <source>
        <dbReference type="Pfam" id="PF03104"/>
    </source>
</evidence>
<keyword evidence="13" id="KW-0235">DNA replication</keyword>
<dbReference type="SMART" id="SM00486">
    <property type="entry name" value="POLBc"/>
    <property type="match status" value="1"/>
</dbReference>
<organism evidence="20 21">
    <name type="scientific">Chironomus riparius</name>
    <dbReference type="NCBI Taxonomy" id="315576"/>
    <lineage>
        <taxon>Eukaryota</taxon>
        <taxon>Metazoa</taxon>
        <taxon>Ecdysozoa</taxon>
        <taxon>Arthropoda</taxon>
        <taxon>Hexapoda</taxon>
        <taxon>Insecta</taxon>
        <taxon>Pterygota</taxon>
        <taxon>Neoptera</taxon>
        <taxon>Endopterygota</taxon>
        <taxon>Diptera</taxon>
        <taxon>Nematocera</taxon>
        <taxon>Chironomoidea</taxon>
        <taxon>Chironomidae</taxon>
        <taxon>Chironominae</taxon>
        <taxon>Chironomus</taxon>
    </lineage>
</organism>
<dbReference type="Gene3D" id="3.30.342.10">
    <property type="entry name" value="DNA Polymerase, chain B, domain 1"/>
    <property type="match status" value="1"/>
</dbReference>
<evidence type="ECO:0000256" key="14">
    <source>
        <dbReference type="SAM" id="MobiDB-lite"/>
    </source>
</evidence>
<dbReference type="InterPro" id="IPR025687">
    <property type="entry name" value="Znf-C4pol"/>
</dbReference>
<evidence type="ECO:0000256" key="6">
    <source>
        <dbReference type="ARBA" id="ARBA00022763"/>
    </source>
</evidence>
<protein>
    <recommendedName>
        <fullName evidence="13">DNA polymerase</fullName>
        <ecNumber evidence="13">2.7.7.7</ecNumber>
    </recommendedName>
</protein>
<evidence type="ECO:0000256" key="9">
    <source>
        <dbReference type="ARBA" id="ARBA00023004"/>
    </source>
</evidence>
<dbReference type="PRINTS" id="PR00106">
    <property type="entry name" value="DNAPOLB"/>
</dbReference>
<keyword evidence="9 13" id="KW-0408">Iron</keyword>
<feature type="domain" description="DNA-directed DNA polymerase family B multifunctional" evidence="15">
    <location>
        <begin position="1131"/>
        <end position="1582"/>
    </location>
</feature>
<evidence type="ECO:0000256" key="10">
    <source>
        <dbReference type="ARBA" id="ARBA00023014"/>
    </source>
</evidence>
<dbReference type="InterPro" id="IPR006134">
    <property type="entry name" value="DNA-dir_DNA_pol_B_multi_dom"/>
</dbReference>
<dbReference type="GO" id="GO:0006260">
    <property type="term" value="P:DNA replication"/>
    <property type="evidence" value="ECO:0007669"/>
    <property type="project" value="UniProtKB-KW"/>
</dbReference>
<evidence type="ECO:0000313" key="20">
    <source>
        <dbReference type="EMBL" id="CAG9803325.1"/>
    </source>
</evidence>
<evidence type="ECO:0000256" key="8">
    <source>
        <dbReference type="ARBA" id="ARBA00022932"/>
    </source>
</evidence>
<keyword evidence="3 13" id="KW-0808">Transferase</keyword>
<dbReference type="SUPFAM" id="SSF56672">
    <property type="entry name" value="DNA/RNA polymerases"/>
    <property type="match status" value="1"/>
</dbReference>
<evidence type="ECO:0000259" key="15">
    <source>
        <dbReference type="Pfam" id="PF00136"/>
    </source>
</evidence>
<accession>A0A9N9WRG8</accession>
<dbReference type="CDD" id="cd05778">
    <property type="entry name" value="DNA_polB_zeta_exo"/>
    <property type="match status" value="1"/>
</dbReference>
<dbReference type="GO" id="GO:0003887">
    <property type="term" value="F:DNA-directed DNA polymerase activity"/>
    <property type="evidence" value="ECO:0007669"/>
    <property type="project" value="UniProtKB-KW"/>
</dbReference>
<name>A0A9N9WRG8_9DIPT</name>